<dbReference type="Proteomes" id="UP000655225">
    <property type="component" value="Unassembled WGS sequence"/>
</dbReference>
<keyword evidence="4" id="KW-0010">Activator</keyword>
<dbReference type="Pfam" id="PF00847">
    <property type="entry name" value="AP2"/>
    <property type="match status" value="1"/>
</dbReference>
<evidence type="ECO:0000256" key="7">
    <source>
        <dbReference type="ARBA" id="ARBA00024343"/>
    </source>
</evidence>
<dbReference type="OrthoDB" id="1849108at2759"/>
<keyword evidence="2" id="KW-0805">Transcription regulation</keyword>
<evidence type="ECO:0000256" key="5">
    <source>
        <dbReference type="ARBA" id="ARBA00023163"/>
    </source>
</evidence>
<dbReference type="GO" id="GO:0003677">
    <property type="term" value="F:DNA binding"/>
    <property type="evidence" value="ECO:0007669"/>
    <property type="project" value="UniProtKB-KW"/>
</dbReference>
<dbReference type="SUPFAM" id="SSF54171">
    <property type="entry name" value="DNA-binding domain"/>
    <property type="match status" value="1"/>
</dbReference>
<comment type="caution">
    <text evidence="9">The sequence shown here is derived from an EMBL/GenBank/DDBJ whole genome shotgun (WGS) entry which is preliminary data.</text>
</comment>
<accession>A0A835DQC5</accession>
<evidence type="ECO:0000256" key="4">
    <source>
        <dbReference type="ARBA" id="ARBA00023159"/>
    </source>
</evidence>
<dbReference type="OMA" id="DDMEICI"/>
<dbReference type="Gene3D" id="3.30.730.10">
    <property type="entry name" value="AP2/ERF domain"/>
    <property type="match status" value="1"/>
</dbReference>
<dbReference type="PROSITE" id="PS51032">
    <property type="entry name" value="AP2_ERF"/>
    <property type="match status" value="1"/>
</dbReference>
<name>A0A835DQC5_TETSI</name>
<evidence type="ECO:0000256" key="6">
    <source>
        <dbReference type="ARBA" id="ARBA00023242"/>
    </source>
</evidence>
<dbReference type="InterPro" id="IPR051032">
    <property type="entry name" value="AP2/ERF_TF_ERF_subfamily"/>
</dbReference>
<dbReference type="InterPro" id="IPR016177">
    <property type="entry name" value="DNA-bd_dom_sf"/>
</dbReference>
<organism evidence="9 10">
    <name type="scientific">Tetracentron sinense</name>
    <name type="common">Spur-leaf</name>
    <dbReference type="NCBI Taxonomy" id="13715"/>
    <lineage>
        <taxon>Eukaryota</taxon>
        <taxon>Viridiplantae</taxon>
        <taxon>Streptophyta</taxon>
        <taxon>Embryophyta</taxon>
        <taxon>Tracheophyta</taxon>
        <taxon>Spermatophyta</taxon>
        <taxon>Magnoliopsida</taxon>
        <taxon>Trochodendrales</taxon>
        <taxon>Trochodendraceae</taxon>
        <taxon>Tetracentron</taxon>
    </lineage>
</organism>
<evidence type="ECO:0000256" key="3">
    <source>
        <dbReference type="ARBA" id="ARBA00023125"/>
    </source>
</evidence>
<dbReference type="InterPro" id="IPR036955">
    <property type="entry name" value="AP2/ERF_dom_sf"/>
</dbReference>
<dbReference type="CDD" id="cd00018">
    <property type="entry name" value="AP2"/>
    <property type="match status" value="1"/>
</dbReference>
<dbReference type="PRINTS" id="PR00367">
    <property type="entry name" value="ETHRSPELEMNT"/>
</dbReference>
<protein>
    <recommendedName>
        <fullName evidence="8">AP2/ERF domain-containing protein</fullName>
    </recommendedName>
</protein>
<keyword evidence="3" id="KW-0238">DNA-binding</keyword>
<dbReference type="EMBL" id="JABCRI010000002">
    <property type="protein sequence ID" value="KAF8411918.1"/>
    <property type="molecule type" value="Genomic_DNA"/>
</dbReference>
<comment type="subcellular location">
    <subcellularLocation>
        <location evidence="1">Nucleus</location>
    </subcellularLocation>
</comment>
<dbReference type="GO" id="GO:0005634">
    <property type="term" value="C:nucleus"/>
    <property type="evidence" value="ECO:0007669"/>
    <property type="project" value="UniProtKB-SubCell"/>
</dbReference>
<gene>
    <name evidence="9" type="ORF">HHK36_004476</name>
</gene>
<comment type="similarity">
    <text evidence="7">Belongs to the AP2/ERF transcription factor family. ERF subfamily.</text>
</comment>
<reference evidence="9 10" key="1">
    <citation type="submission" date="2020-04" db="EMBL/GenBank/DDBJ databases">
        <title>Plant Genome Project.</title>
        <authorList>
            <person name="Zhang R.-G."/>
        </authorList>
    </citation>
    <scope>NUCLEOTIDE SEQUENCE [LARGE SCALE GENOMIC DNA]</scope>
    <source>
        <strain evidence="9">YNK0</strain>
        <tissue evidence="9">Leaf</tissue>
    </source>
</reference>
<evidence type="ECO:0000256" key="1">
    <source>
        <dbReference type="ARBA" id="ARBA00004123"/>
    </source>
</evidence>
<dbReference type="InterPro" id="IPR001471">
    <property type="entry name" value="AP2/ERF_dom"/>
</dbReference>
<evidence type="ECO:0000256" key="2">
    <source>
        <dbReference type="ARBA" id="ARBA00023015"/>
    </source>
</evidence>
<keyword evidence="6" id="KW-0539">Nucleus</keyword>
<keyword evidence="5" id="KW-0804">Transcription</keyword>
<evidence type="ECO:0000313" key="10">
    <source>
        <dbReference type="Proteomes" id="UP000655225"/>
    </source>
</evidence>
<dbReference type="PANTHER" id="PTHR31985">
    <property type="entry name" value="ETHYLENE-RESPONSIVE TRANSCRIPTION FACTOR ERF042-RELATED"/>
    <property type="match status" value="1"/>
</dbReference>
<keyword evidence="10" id="KW-1185">Reference proteome</keyword>
<evidence type="ECO:0000313" key="9">
    <source>
        <dbReference type="EMBL" id="KAF8411918.1"/>
    </source>
</evidence>
<dbReference type="SMART" id="SM00380">
    <property type="entry name" value="AP2"/>
    <property type="match status" value="1"/>
</dbReference>
<dbReference type="AlphaFoldDB" id="A0A835DQC5"/>
<evidence type="ECO:0000259" key="8">
    <source>
        <dbReference type="PROSITE" id="PS51032"/>
    </source>
</evidence>
<sequence length="171" mass="18873">MNRSEEGNGSGGEKKYIGVRRRTWGKWVSEIRVPGTRDRLWLGSYANPEAAAVAHDIALFCLRGPSLADHRLNFPTCLPACLETDMSPRSIQKAASDAGMAIDTELAAKLAEKKDVKVIESGMIQGLDSQIWEEEYYNSGVCYCLGSDLLLEGEALNISSIDDLEVCLWQF</sequence>
<dbReference type="GO" id="GO:0003700">
    <property type="term" value="F:DNA-binding transcription factor activity"/>
    <property type="evidence" value="ECO:0007669"/>
    <property type="project" value="InterPro"/>
</dbReference>
<feature type="domain" description="AP2/ERF" evidence="8">
    <location>
        <begin position="15"/>
        <end position="75"/>
    </location>
</feature>
<dbReference type="PANTHER" id="PTHR31985:SF45">
    <property type="entry name" value="ETHYLENE-RESPONSIVE TRANSCRIPTION FACTOR ERF020"/>
    <property type="match status" value="1"/>
</dbReference>
<proteinExistence type="inferred from homology"/>